<feature type="transmembrane region" description="Helical" evidence="7">
    <location>
        <begin position="207"/>
        <end position="228"/>
    </location>
</feature>
<evidence type="ECO:0000256" key="4">
    <source>
        <dbReference type="ARBA" id="ARBA00022989"/>
    </source>
</evidence>
<protein>
    <submittedName>
        <fullName evidence="10">PspC domain-containing protein</fullName>
    </submittedName>
</protein>
<dbReference type="Proteomes" id="UP000616346">
    <property type="component" value="Unassembled WGS sequence"/>
</dbReference>
<dbReference type="RefSeq" id="WP_191710392.1">
    <property type="nucleotide sequence ID" value="NZ_JACSPQ010000010.1"/>
</dbReference>
<dbReference type="Pfam" id="PF22571">
    <property type="entry name" value="LiaI-LiaF-TM_PspC"/>
    <property type="match status" value="1"/>
</dbReference>
<comment type="subcellular location">
    <subcellularLocation>
        <location evidence="1">Cell membrane</location>
        <topology evidence="1">Single-pass membrane protein</topology>
    </subcellularLocation>
</comment>
<feature type="compositionally biased region" description="Basic and acidic residues" evidence="6">
    <location>
        <begin position="93"/>
        <end position="102"/>
    </location>
</feature>
<dbReference type="EMBL" id="JACSPQ010000010">
    <property type="protein sequence ID" value="MBD8002511.1"/>
    <property type="molecule type" value="Genomic_DNA"/>
</dbReference>
<dbReference type="Pfam" id="PF04024">
    <property type="entry name" value="PspC"/>
    <property type="match status" value="1"/>
</dbReference>
<keyword evidence="2" id="KW-1003">Cell membrane</keyword>
<evidence type="ECO:0000313" key="10">
    <source>
        <dbReference type="EMBL" id="MBD8002511.1"/>
    </source>
</evidence>
<keyword evidence="11" id="KW-1185">Reference proteome</keyword>
<dbReference type="PANTHER" id="PTHR33885">
    <property type="entry name" value="PHAGE SHOCK PROTEIN C"/>
    <property type="match status" value="1"/>
</dbReference>
<evidence type="ECO:0000259" key="9">
    <source>
        <dbReference type="Pfam" id="PF22571"/>
    </source>
</evidence>
<feature type="domain" description="PspC-related transmembrane region" evidence="9">
    <location>
        <begin position="194"/>
        <end position="334"/>
    </location>
</feature>
<feature type="transmembrane region" description="Helical" evidence="7">
    <location>
        <begin position="316"/>
        <end position="339"/>
    </location>
</feature>
<keyword evidence="5 7" id="KW-0472">Membrane</keyword>
<feature type="transmembrane region" description="Helical" evidence="7">
    <location>
        <begin position="277"/>
        <end position="304"/>
    </location>
</feature>
<proteinExistence type="predicted"/>
<dbReference type="InterPro" id="IPR007168">
    <property type="entry name" value="Phageshock_PspC_N"/>
</dbReference>
<accession>A0ABR8VDL2</accession>
<feature type="transmembrane region" description="Helical" evidence="7">
    <location>
        <begin position="235"/>
        <end position="257"/>
    </location>
</feature>
<gene>
    <name evidence="10" type="ORF">H9626_09855</name>
</gene>
<keyword evidence="3 7" id="KW-0812">Transmembrane</keyword>
<evidence type="ECO:0000259" key="8">
    <source>
        <dbReference type="Pfam" id="PF04024"/>
    </source>
</evidence>
<evidence type="ECO:0000256" key="3">
    <source>
        <dbReference type="ARBA" id="ARBA00022692"/>
    </source>
</evidence>
<evidence type="ECO:0000256" key="2">
    <source>
        <dbReference type="ARBA" id="ARBA00022475"/>
    </source>
</evidence>
<feature type="region of interest" description="Disordered" evidence="6">
    <location>
        <begin position="83"/>
        <end position="102"/>
    </location>
</feature>
<sequence>MKKTLTINLGGTVYNIDEDAYVLLDNYLNNLRYHFRKQEGADEIVRDIETRIAELFNECIRDGKQVITIEIVESVIARMGKPEDLNDEADEEQEKKDTDKNISRRLFRNPDDRILGGVISGISAYFGWDPTWVRIILIVFGCFVHGLILAYLIAWIVIPMAQTATEKLQMRGEPINVTNIGKTVTNGFERANEFAHSEKPRSFLHRLGNAFVAVIGFLLKLFLILVAICCAPALLVGLIVLFALLMAATGILVSIPAAFYNTLPYIDWNLIGNSPTIAITIAVCGLLAIGIPVVGLLQLILQGFGKWKPMSTSTKIILILLWFIAMAVGIIFLLQAPFFEYSYFPALFT</sequence>
<name>A0ABR8VDL2_9BACT</name>
<feature type="transmembrane region" description="Helical" evidence="7">
    <location>
        <begin position="135"/>
        <end position="158"/>
    </location>
</feature>
<dbReference type="PANTHER" id="PTHR33885:SF3">
    <property type="entry name" value="PHAGE SHOCK PROTEIN C"/>
    <property type="match status" value="1"/>
</dbReference>
<dbReference type="InterPro" id="IPR054321">
    <property type="entry name" value="PspC-rel_TM"/>
</dbReference>
<keyword evidence="4 7" id="KW-1133">Transmembrane helix</keyword>
<evidence type="ECO:0000256" key="5">
    <source>
        <dbReference type="ARBA" id="ARBA00023136"/>
    </source>
</evidence>
<organism evidence="10 11">
    <name type="scientific">Phocaeicola faecium</name>
    <dbReference type="NCBI Taxonomy" id="2762213"/>
    <lineage>
        <taxon>Bacteria</taxon>
        <taxon>Pseudomonadati</taxon>
        <taxon>Bacteroidota</taxon>
        <taxon>Bacteroidia</taxon>
        <taxon>Bacteroidales</taxon>
        <taxon>Bacteroidaceae</taxon>
        <taxon>Phocaeicola</taxon>
    </lineage>
</organism>
<evidence type="ECO:0000256" key="6">
    <source>
        <dbReference type="SAM" id="MobiDB-lite"/>
    </source>
</evidence>
<feature type="domain" description="Phage shock protein PspC N-terminal" evidence="8">
    <location>
        <begin position="104"/>
        <end position="160"/>
    </location>
</feature>
<evidence type="ECO:0000256" key="1">
    <source>
        <dbReference type="ARBA" id="ARBA00004162"/>
    </source>
</evidence>
<reference evidence="10 11" key="1">
    <citation type="submission" date="2020-08" db="EMBL/GenBank/DDBJ databases">
        <title>A Genomic Blueprint of the Chicken Gut Microbiome.</title>
        <authorList>
            <person name="Gilroy R."/>
            <person name="Ravi A."/>
            <person name="Getino M."/>
            <person name="Pursley I."/>
            <person name="Horton D.L."/>
            <person name="Alikhan N.-F."/>
            <person name="Baker D."/>
            <person name="Gharbi K."/>
            <person name="Hall N."/>
            <person name="Watson M."/>
            <person name="Adriaenssens E.M."/>
            <person name="Foster-Nyarko E."/>
            <person name="Jarju S."/>
            <person name="Secka A."/>
            <person name="Antonio M."/>
            <person name="Oren A."/>
            <person name="Chaudhuri R."/>
            <person name="La Ragione R.M."/>
            <person name="Hildebrand F."/>
            <person name="Pallen M.J."/>
        </authorList>
    </citation>
    <scope>NUCLEOTIDE SEQUENCE [LARGE SCALE GENOMIC DNA]</scope>
    <source>
        <strain evidence="10 11">Sa1YUN3</strain>
    </source>
</reference>
<evidence type="ECO:0000313" key="11">
    <source>
        <dbReference type="Proteomes" id="UP000616346"/>
    </source>
</evidence>
<dbReference type="InterPro" id="IPR052027">
    <property type="entry name" value="PspC"/>
</dbReference>
<evidence type="ECO:0000256" key="7">
    <source>
        <dbReference type="SAM" id="Phobius"/>
    </source>
</evidence>
<comment type="caution">
    <text evidence="10">The sequence shown here is derived from an EMBL/GenBank/DDBJ whole genome shotgun (WGS) entry which is preliminary data.</text>
</comment>